<evidence type="ECO:0000313" key="3">
    <source>
        <dbReference type="EMBL" id="KAK8899741.1"/>
    </source>
</evidence>
<dbReference type="Gene3D" id="1.10.10.10">
    <property type="entry name" value="Winged helix-like DNA-binding domain superfamily/Winged helix DNA-binding domain"/>
    <property type="match status" value="1"/>
</dbReference>
<dbReference type="InterPro" id="IPR036388">
    <property type="entry name" value="WH-like_DNA-bd_sf"/>
</dbReference>
<dbReference type="Proteomes" id="UP001470230">
    <property type="component" value="Unassembled WGS sequence"/>
</dbReference>
<evidence type="ECO:0000259" key="2">
    <source>
        <dbReference type="Pfam" id="PF10416"/>
    </source>
</evidence>
<dbReference type="EMBL" id="JAPFFF010000001">
    <property type="protein sequence ID" value="KAK8899741.1"/>
    <property type="molecule type" value="Genomic_DNA"/>
</dbReference>
<feature type="region of interest" description="Disordered" evidence="1">
    <location>
        <begin position="1"/>
        <end position="42"/>
    </location>
</feature>
<feature type="compositionally biased region" description="Polar residues" evidence="1">
    <location>
        <begin position="33"/>
        <end position="42"/>
    </location>
</feature>
<gene>
    <name evidence="3" type="ORF">M9Y10_002063</name>
</gene>
<dbReference type="InterPro" id="IPR018845">
    <property type="entry name" value="Initiator-bd"/>
</dbReference>
<reference evidence="3 4" key="1">
    <citation type="submission" date="2024-04" db="EMBL/GenBank/DDBJ databases">
        <title>Tritrichomonas musculus Genome.</title>
        <authorList>
            <person name="Alves-Ferreira E."/>
            <person name="Grigg M."/>
            <person name="Lorenzi H."/>
            <person name="Galac M."/>
        </authorList>
    </citation>
    <scope>NUCLEOTIDE SEQUENCE [LARGE SCALE GENOMIC DNA]</scope>
    <source>
        <strain evidence="3 4">EAF2021</strain>
    </source>
</reference>
<dbReference type="Pfam" id="PF10416">
    <property type="entry name" value="IBD"/>
    <property type="match status" value="1"/>
</dbReference>
<comment type="caution">
    <text evidence="3">The sequence shown here is derived from an EMBL/GenBank/DDBJ whole genome shotgun (WGS) entry which is preliminary data.</text>
</comment>
<name>A0ABR2L8R2_9EUKA</name>
<organism evidence="3 4">
    <name type="scientific">Tritrichomonas musculus</name>
    <dbReference type="NCBI Taxonomy" id="1915356"/>
    <lineage>
        <taxon>Eukaryota</taxon>
        <taxon>Metamonada</taxon>
        <taxon>Parabasalia</taxon>
        <taxon>Tritrichomonadida</taxon>
        <taxon>Tritrichomonadidae</taxon>
        <taxon>Tritrichomonas</taxon>
    </lineage>
</organism>
<evidence type="ECO:0000256" key="1">
    <source>
        <dbReference type="SAM" id="MobiDB-lite"/>
    </source>
</evidence>
<accession>A0ABR2L8R2</accession>
<feature type="domain" description="Initiator binding" evidence="2">
    <location>
        <begin position="159"/>
        <end position="247"/>
    </location>
</feature>
<sequence>MTKKSPESPDPFSLFGNIGGDNPFEDWDPFSESLEQFESDSTNSNFDPFAMASFTKNKLLVNHRRTTSSPPRAISPYPILQNNDSQPMSSQLPVAMSTCEFQKQAPPFPLFMVPRNPFFLANDNKSSDEAAFYAACSNPNLIFNPLQIGFIPINFWEDRKITFGECVADFFQRKNNARSRFSYKLYNALCLSEYNQIYVPLVGVTWLNDTILRVDKKAFARLLGIKSIEGSLFHQQGNFPSHGFFEIGAGDVSRYCPPGLDFNGVDFENVRLLMHTENLFKKGCTKADIENCKWANGRK</sequence>
<protein>
    <recommendedName>
        <fullName evidence="2">Initiator binding domain-containing protein</fullName>
    </recommendedName>
</protein>
<evidence type="ECO:0000313" key="4">
    <source>
        <dbReference type="Proteomes" id="UP001470230"/>
    </source>
</evidence>
<proteinExistence type="predicted"/>
<keyword evidence="4" id="KW-1185">Reference proteome</keyword>